<dbReference type="InterPro" id="IPR000742">
    <property type="entry name" value="EGF"/>
</dbReference>
<evidence type="ECO:0000313" key="15">
    <source>
        <dbReference type="RefSeq" id="XP_006036001.1"/>
    </source>
</evidence>
<evidence type="ECO:0000256" key="8">
    <source>
        <dbReference type="ARBA" id="ARBA00070370"/>
    </source>
</evidence>
<evidence type="ECO:0000256" key="6">
    <source>
        <dbReference type="ARBA" id="ARBA00023157"/>
    </source>
</evidence>
<sequence length="793" mass="86626">MSLLLCLEFICIFLFCQGLLVQGIQELHANQETIVKISAAGQLMQCSAPVDILFLLDGSYSIGKGSFERSKHFASKLCDALDINPDRVRVGVIQFSSTPWLEFPLDSYLTKQEVKEKIKKIAFRGGNTETGLALKYILRKGFPGGRNSSIPEILIILSDGKSQGTIALPAKQVKERGITVFAVGVKFPRWEELHVLASEPTEQHVLFAEHVDDATNGLYSTLTSSAICSAVSPGCKIESHPCERKTLETVKELAGNYMCWKGSKRQNAVHASLCPFYSWKRVLIKHPSRCYRTTCPDPCDSQPCQNGGTCLPEGLEKYHCICPVGFGGDAKCAPKLSLECSVDLLFLVDSSSGTSLEGFLGYKAFLKRFVQAVLSRDTPAKVSVAQYSNNVTVPIAMGAYEDVHGLVRSIDAMHFTGGETLTGRALHYIAQHGFKSASAFTDIRVELPRVVALFTDSESQDLVAEAAKHIRDQGVFLIGVGSEFLRAELDGITGSPKQTIVYSNPQDLFNKIPELQKTICSVARPPGCQSQSLDLVFALAASTGVGKENFLRLRDFVSSSSLQFNINRDVTQIGLVVYGSRARTVFALDTHTTSTALLEAINNAPFVGGSASVGSALLRIHDDVMTVPKGARPGVSKAVLVITDGGGTEDAAVPAQQLRDNGVLVFVVGIGGVQRDVLLRITGSPHHLIHVPSYEELPNRTDFIIRRICEEAKSPVNLCKPNPCVNEGVCVLGNGSYRCECRGREGPHCESRILRGDSSRSLLRPRTQWNQSRGLQPYYRALRHTRRHAHPQH</sequence>
<dbReference type="CDD" id="cd00054">
    <property type="entry name" value="EGF_CA"/>
    <property type="match status" value="1"/>
</dbReference>
<organism evidence="14 15">
    <name type="scientific">Alligator sinensis</name>
    <name type="common">Chinese alligator</name>
    <dbReference type="NCBI Taxonomy" id="38654"/>
    <lineage>
        <taxon>Eukaryota</taxon>
        <taxon>Metazoa</taxon>
        <taxon>Chordata</taxon>
        <taxon>Craniata</taxon>
        <taxon>Vertebrata</taxon>
        <taxon>Euteleostomi</taxon>
        <taxon>Archelosauria</taxon>
        <taxon>Archosauria</taxon>
        <taxon>Crocodylia</taxon>
        <taxon>Alligatoridae</taxon>
        <taxon>Alligatorinae</taxon>
        <taxon>Alligator</taxon>
    </lineage>
</organism>
<comment type="caution">
    <text evidence="10">Lacks conserved residue(s) required for the propagation of feature annotation.</text>
</comment>
<dbReference type="CDD" id="cd01472">
    <property type="entry name" value="vWA_collagen"/>
    <property type="match status" value="1"/>
</dbReference>
<evidence type="ECO:0000256" key="1">
    <source>
        <dbReference type="ARBA" id="ARBA00004613"/>
    </source>
</evidence>
<dbReference type="KEGG" id="asn:102367821"/>
<dbReference type="Gene3D" id="2.10.25.10">
    <property type="entry name" value="Laminin"/>
    <property type="match status" value="2"/>
</dbReference>
<keyword evidence="4 11" id="KW-0732">Signal</keyword>
<dbReference type="SUPFAM" id="SSF57196">
    <property type="entry name" value="EGF/Laminin"/>
    <property type="match status" value="1"/>
</dbReference>
<keyword evidence="2" id="KW-0964">Secreted</keyword>
<dbReference type="InterPro" id="IPR001881">
    <property type="entry name" value="EGF-like_Ca-bd_dom"/>
</dbReference>
<dbReference type="GeneID" id="102367821"/>
<feature type="domain" description="VWFA" evidence="13">
    <location>
        <begin position="343"/>
        <end position="519"/>
    </location>
</feature>
<gene>
    <name evidence="15" type="primary">VWA2</name>
</gene>
<dbReference type="GO" id="GO:0005509">
    <property type="term" value="F:calcium ion binding"/>
    <property type="evidence" value="ECO:0007669"/>
    <property type="project" value="InterPro"/>
</dbReference>
<dbReference type="PANTHER" id="PTHR24020">
    <property type="entry name" value="COLLAGEN ALPHA"/>
    <property type="match status" value="1"/>
</dbReference>
<feature type="domain" description="VWFA" evidence="13">
    <location>
        <begin position="534"/>
        <end position="708"/>
    </location>
</feature>
<dbReference type="SMART" id="SM00181">
    <property type="entry name" value="EGF"/>
    <property type="match status" value="2"/>
</dbReference>
<comment type="subunit">
    <text evidence="7">Forms monomers and multimers.</text>
</comment>
<evidence type="ECO:0000256" key="4">
    <source>
        <dbReference type="ARBA" id="ARBA00022729"/>
    </source>
</evidence>
<dbReference type="InterPro" id="IPR050525">
    <property type="entry name" value="ECM_Assembly_Org"/>
</dbReference>
<dbReference type="FunFam" id="3.40.50.410:FF:000058">
    <property type="entry name" value="von Willebrand factor A domain containing 2"/>
    <property type="match status" value="1"/>
</dbReference>
<dbReference type="SMART" id="SM00327">
    <property type="entry name" value="VWA"/>
    <property type="match status" value="3"/>
</dbReference>
<name>A0A1U7SHU0_ALLSI</name>
<dbReference type="InterPro" id="IPR036465">
    <property type="entry name" value="vWFA_dom_sf"/>
</dbReference>
<dbReference type="CTD" id="340706"/>
<dbReference type="AlphaFoldDB" id="A0A1U7SHU0"/>
<evidence type="ECO:0000256" key="7">
    <source>
        <dbReference type="ARBA" id="ARBA00065464"/>
    </source>
</evidence>
<dbReference type="PROSITE" id="PS50234">
    <property type="entry name" value="VWFA"/>
    <property type="match status" value="3"/>
</dbReference>
<comment type="subcellular location">
    <subcellularLocation>
        <location evidence="1">Secreted</location>
    </subcellularLocation>
</comment>
<dbReference type="PANTHER" id="PTHR24020:SF37">
    <property type="entry name" value="VON WILLEBRAND FACTOR A DOMAIN-CONTAINING PROTEIN 2"/>
    <property type="match status" value="1"/>
</dbReference>
<keyword evidence="14" id="KW-1185">Reference proteome</keyword>
<dbReference type="FunFam" id="3.40.50.410:FF:000047">
    <property type="entry name" value="von Willebrand factor A domain containing 2"/>
    <property type="match status" value="1"/>
</dbReference>
<dbReference type="FunFam" id="3.40.50.410:FF:000054">
    <property type="entry name" value="von Willebrand factor A domain containing 2"/>
    <property type="match status" value="1"/>
</dbReference>
<feature type="domain" description="EGF-like" evidence="12">
    <location>
        <begin position="296"/>
        <end position="333"/>
    </location>
</feature>
<evidence type="ECO:0000259" key="12">
    <source>
        <dbReference type="PROSITE" id="PS50026"/>
    </source>
</evidence>
<feature type="domain" description="VWFA" evidence="13">
    <location>
        <begin position="51"/>
        <end position="222"/>
    </location>
</feature>
<dbReference type="Pfam" id="PF00008">
    <property type="entry name" value="EGF"/>
    <property type="match status" value="1"/>
</dbReference>
<evidence type="ECO:0000313" key="14">
    <source>
        <dbReference type="Proteomes" id="UP000189705"/>
    </source>
</evidence>
<feature type="chain" id="PRO_5010559604" description="von Willebrand factor A domain-containing protein 2" evidence="11">
    <location>
        <begin position="19"/>
        <end position="793"/>
    </location>
</feature>
<reference evidence="15" key="1">
    <citation type="submission" date="2025-08" db="UniProtKB">
        <authorList>
            <consortium name="RefSeq"/>
        </authorList>
    </citation>
    <scope>IDENTIFICATION</scope>
</reference>
<evidence type="ECO:0000256" key="2">
    <source>
        <dbReference type="ARBA" id="ARBA00022525"/>
    </source>
</evidence>
<accession>A0A1U7SHU0</accession>
<evidence type="ECO:0000256" key="3">
    <source>
        <dbReference type="ARBA" id="ARBA00022536"/>
    </source>
</evidence>
<evidence type="ECO:0000259" key="13">
    <source>
        <dbReference type="PROSITE" id="PS50234"/>
    </source>
</evidence>
<dbReference type="GO" id="GO:0042802">
    <property type="term" value="F:identical protein binding"/>
    <property type="evidence" value="ECO:0007669"/>
    <property type="project" value="UniProtKB-ARBA"/>
</dbReference>
<evidence type="ECO:0000256" key="9">
    <source>
        <dbReference type="ARBA" id="ARBA00080893"/>
    </source>
</evidence>
<dbReference type="PROSITE" id="PS01186">
    <property type="entry name" value="EGF_2"/>
    <property type="match status" value="1"/>
</dbReference>
<dbReference type="Gene3D" id="3.40.50.410">
    <property type="entry name" value="von Willebrand factor, type A domain"/>
    <property type="match status" value="3"/>
</dbReference>
<dbReference type="Proteomes" id="UP000189705">
    <property type="component" value="Unplaced"/>
</dbReference>
<protein>
    <recommendedName>
        <fullName evidence="8">von Willebrand factor A domain-containing protein 2</fullName>
    </recommendedName>
    <alternativeName>
        <fullName evidence="9">A domain-containing protein similar to matrilin and collagen</fullName>
    </alternativeName>
</protein>
<dbReference type="PROSITE" id="PS50026">
    <property type="entry name" value="EGF_3"/>
    <property type="match status" value="2"/>
</dbReference>
<keyword evidence="5" id="KW-0677">Repeat</keyword>
<evidence type="ECO:0000256" key="11">
    <source>
        <dbReference type="SAM" id="SignalP"/>
    </source>
</evidence>
<evidence type="ECO:0000256" key="5">
    <source>
        <dbReference type="ARBA" id="ARBA00022737"/>
    </source>
</evidence>
<dbReference type="SMART" id="SM00179">
    <property type="entry name" value="EGF_CA"/>
    <property type="match status" value="2"/>
</dbReference>
<dbReference type="PRINTS" id="PR00453">
    <property type="entry name" value="VWFADOMAIN"/>
</dbReference>
<dbReference type="GO" id="GO:0005615">
    <property type="term" value="C:extracellular space"/>
    <property type="evidence" value="ECO:0007669"/>
    <property type="project" value="TreeGrafter"/>
</dbReference>
<feature type="domain" description="EGF-like" evidence="12">
    <location>
        <begin position="715"/>
        <end position="750"/>
    </location>
</feature>
<dbReference type="FunFam" id="2.10.25.10:FF:000066">
    <property type="entry name" value="FAT atypical cadherin 4"/>
    <property type="match status" value="1"/>
</dbReference>
<keyword evidence="6" id="KW-1015">Disulfide bond</keyword>
<dbReference type="GO" id="GO:0005604">
    <property type="term" value="C:basement membrane"/>
    <property type="evidence" value="ECO:0007669"/>
    <property type="project" value="TreeGrafter"/>
</dbReference>
<dbReference type="eggNOG" id="KOG3544">
    <property type="taxonomic scope" value="Eukaryota"/>
</dbReference>
<dbReference type="Pfam" id="PF00092">
    <property type="entry name" value="VWA"/>
    <property type="match status" value="3"/>
</dbReference>
<evidence type="ECO:0000256" key="10">
    <source>
        <dbReference type="PROSITE-ProRule" id="PRU00076"/>
    </source>
</evidence>
<dbReference type="FunFam" id="2.10.25.10:FF:000336">
    <property type="entry name" value="von Willebrand factor A domain containing 2"/>
    <property type="match status" value="1"/>
</dbReference>
<dbReference type="RefSeq" id="XP_006036001.1">
    <property type="nucleotide sequence ID" value="XM_006035939.2"/>
</dbReference>
<feature type="signal peptide" evidence="11">
    <location>
        <begin position="1"/>
        <end position="18"/>
    </location>
</feature>
<dbReference type="GO" id="GO:0007161">
    <property type="term" value="P:calcium-independent cell-matrix adhesion"/>
    <property type="evidence" value="ECO:0007669"/>
    <property type="project" value="TreeGrafter"/>
</dbReference>
<dbReference type="CDD" id="cd00053">
    <property type="entry name" value="EGF"/>
    <property type="match status" value="1"/>
</dbReference>
<dbReference type="SUPFAM" id="SSF53300">
    <property type="entry name" value="vWA-like"/>
    <property type="match status" value="3"/>
</dbReference>
<proteinExistence type="predicted"/>
<keyword evidence="3 10" id="KW-0245">EGF-like domain</keyword>
<dbReference type="InterPro" id="IPR002035">
    <property type="entry name" value="VWF_A"/>
</dbReference>